<sequence>MYTIGYLMEKKQEENTHLNFLADKGWNLAKINLKEQSNFPEKLDAIIILGETMSETCCYLMELKKYIKIPIYLLSVVDESRSNIVYLQLGAEACFPMKMEVEEFYYTLSNLLSHYSTKQSHFLENTSTSSPRKEIELIPRNLSVLIDGKQEVSLTKKEYSALELLYNSPGQTISYEELKEKLWDSEIEGENKNYRVANLMFHLRNKIEVSTTNPRFIKTVRSKGYMLNLK</sequence>
<dbReference type="Proteomes" id="UP000194948">
    <property type="component" value="Chromosome"/>
</dbReference>
<evidence type="ECO:0000313" key="6">
    <source>
        <dbReference type="EMBL" id="WYK00169.1"/>
    </source>
</evidence>
<dbReference type="GO" id="GO:0000160">
    <property type="term" value="P:phosphorelay signal transduction system"/>
    <property type="evidence" value="ECO:0007669"/>
    <property type="project" value="InterPro"/>
</dbReference>
<evidence type="ECO:0000256" key="1">
    <source>
        <dbReference type="ARBA" id="ARBA00023015"/>
    </source>
</evidence>
<dbReference type="EMBL" id="CP147244">
    <property type="protein sequence ID" value="WYK00169.1"/>
    <property type="molecule type" value="Genomic_DNA"/>
</dbReference>
<keyword evidence="1" id="KW-0805">Transcription regulation</keyword>
<keyword evidence="3" id="KW-0804">Transcription</keyword>
<gene>
    <name evidence="6" type="ORF">A5821_001263</name>
</gene>
<reference evidence="6" key="1">
    <citation type="submission" date="2017-05" db="EMBL/GenBank/DDBJ databases">
        <authorList>
            <consortium name="The Broad Institute Genomics Platform"/>
            <consortium name="The Broad Institute Genomic Center for Infectious Diseases"/>
            <person name="Earl A."/>
            <person name="Manson A."/>
            <person name="Schwartman J."/>
            <person name="Gilmore M."/>
            <person name="Abouelleil A."/>
            <person name="Cao P."/>
            <person name="Chapman S."/>
            <person name="Cusick C."/>
            <person name="Shea T."/>
            <person name="Young S."/>
            <person name="Neafsey D."/>
            <person name="Nusbaum C."/>
            <person name="Birren B."/>
        </authorList>
    </citation>
    <scope>NUCLEOTIDE SEQUENCE</scope>
    <source>
        <strain evidence="6">7F3_DIV0205</strain>
    </source>
</reference>
<dbReference type="GO" id="GO:0003677">
    <property type="term" value="F:DNA binding"/>
    <property type="evidence" value="ECO:0007669"/>
    <property type="project" value="UniProtKB-UniRule"/>
</dbReference>
<evidence type="ECO:0000256" key="3">
    <source>
        <dbReference type="ARBA" id="ARBA00023163"/>
    </source>
</evidence>
<dbReference type="InterPro" id="IPR036388">
    <property type="entry name" value="WH-like_DNA-bd_sf"/>
</dbReference>
<dbReference type="GO" id="GO:0006355">
    <property type="term" value="P:regulation of DNA-templated transcription"/>
    <property type="evidence" value="ECO:0007669"/>
    <property type="project" value="InterPro"/>
</dbReference>
<dbReference type="Gene3D" id="1.10.10.10">
    <property type="entry name" value="Winged helix-like DNA-binding domain superfamily/Winged helix DNA-binding domain"/>
    <property type="match status" value="1"/>
</dbReference>
<dbReference type="SMART" id="SM00862">
    <property type="entry name" value="Trans_reg_C"/>
    <property type="match status" value="1"/>
</dbReference>
<protein>
    <recommendedName>
        <fullName evidence="5">OmpR/PhoB-type domain-containing protein</fullName>
    </recommendedName>
</protein>
<dbReference type="CDD" id="cd00383">
    <property type="entry name" value="trans_reg_C"/>
    <property type="match status" value="1"/>
</dbReference>
<keyword evidence="7" id="KW-1185">Reference proteome</keyword>
<name>A0AAQ3W8H9_9ENTE</name>
<evidence type="ECO:0000256" key="2">
    <source>
        <dbReference type="ARBA" id="ARBA00023125"/>
    </source>
</evidence>
<evidence type="ECO:0000259" key="5">
    <source>
        <dbReference type="PROSITE" id="PS51755"/>
    </source>
</evidence>
<dbReference type="Pfam" id="PF00486">
    <property type="entry name" value="Trans_reg_C"/>
    <property type="match status" value="1"/>
</dbReference>
<dbReference type="SUPFAM" id="SSF46894">
    <property type="entry name" value="C-terminal effector domain of the bipartite response regulators"/>
    <property type="match status" value="1"/>
</dbReference>
<dbReference type="InterPro" id="IPR001867">
    <property type="entry name" value="OmpR/PhoB-type_DNA-bd"/>
</dbReference>
<proteinExistence type="predicted"/>
<dbReference type="PROSITE" id="PS51755">
    <property type="entry name" value="OMPR_PHOB"/>
    <property type="match status" value="1"/>
</dbReference>
<dbReference type="InterPro" id="IPR016032">
    <property type="entry name" value="Sig_transdc_resp-reg_C-effctor"/>
</dbReference>
<feature type="domain" description="OmpR/PhoB-type" evidence="5">
    <location>
        <begin position="124"/>
        <end position="229"/>
    </location>
</feature>
<accession>A0AAQ3W8H9</accession>
<reference evidence="6" key="2">
    <citation type="submission" date="2024-03" db="EMBL/GenBank/DDBJ databases">
        <title>The Genome Sequence of Enterococcus sp. DIV0205d.</title>
        <authorList>
            <consortium name="The Broad Institute Genomics Platform"/>
            <consortium name="The Broad Institute Microbial Omics Core"/>
            <consortium name="The Broad Institute Genomic Center for Infectious Diseases"/>
            <person name="Earl A."/>
            <person name="Manson A."/>
            <person name="Gilmore M."/>
            <person name="Schwartman J."/>
            <person name="Shea T."/>
            <person name="Abouelleil A."/>
            <person name="Cao P."/>
            <person name="Chapman S."/>
            <person name="Cusick C."/>
            <person name="Young S."/>
            <person name="Neafsey D."/>
            <person name="Nusbaum C."/>
            <person name="Birren B."/>
        </authorList>
    </citation>
    <scope>NUCLEOTIDE SEQUENCE</scope>
    <source>
        <strain evidence="6">7F3_DIV0205</strain>
    </source>
</reference>
<dbReference type="RefSeq" id="WP_086313730.1">
    <property type="nucleotide sequence ID" value="NZ_CP147244.1"/>
</dbReference>
<evidence type="ECO:0000313" key="7">
    <source>
        <dbReference type="Proteomes" id="UP000194948"/>
    </source>
</evidence>
<evidence type="ECO:0000256" key="4">
    <source>
        <dbReference type="PROSITE-ProRule" id="PRU01091"/>
    </source>
</evidence>
<organism evidence="6 7">
    <name type="scientific">Candidatus Enterococcus palustris</name>
    <dbReference type="NCBI Taxonomy" id="1834189"/>
    <lineage>
        <taxon>Bacteria</taxon>
        <taxon>Bacillati</taxon>
        <taxon>Bacillota</taxon>
        <taxon>Bacilli</taxon>
        <taxon>Lactobacillales</taxon>
        <taxon>Enterococcaceae</taxon>
        <taxon>Enterococcus</taxon>
    </lineage>
</organism>
<feature type="DNA-binding region" description="OmpR/PhoB-type" evidence="4">
    <location>
        <begin position="124"/>
        <end position="229"/>
    </location>
</feature>
<dbReference type="AlphaFoldDB" id="A0AAQ3W8H9"/>
<keyword evidence="2 4" id="KW-0238">DNA-binding</keyword>